<evidence type="ECO:0000256" key="1">
    <source>
        <dbReference type="SAM" id="Coils"/>
    </source>
</evidence>
<reference evidence="2 3" key="1">
    <citation type="journal article" date="2007" name="Nature">
        <title>Evolution of genes and genomes on the Drosophila phylogeny.</title>
        <authorList>
            <consortium name="Drosophila 12 Genomes Consortium"/>
            <person name="Clark A.G."/>
            <person name="Eisen M.B."/>
            <person name="Smith D.R."/>
            <person name="Bergman C.M."/>
            <person name="Oliver B."/>
            <person name="Markow T.A."/>
            <person name="Kaufman T.C."/>
            <person name="Kellis M."/>
            <person name="Gelbart W."/>
            <person name="Iyer V.N."/>
            <person name="Pollard D.A."/>
            <person name="Sackton T.B."/>
            <person name="Larracuente A.M."/>
            <person name="Singh N.D."/>
            <person name="Abad J.P."/>
            <person name="Abt D.N."/>
            <person name="Adryan B."/>
            <person name="Aguade M."/>
            <person name="Akashi H."/>
            <person name="Anderson W.W."/>
            <person name="Aquadro C.F."/>
            <person name="Ardell D.H."/>
            <person name="Arguello R."/>
            <person name="Artieri C.G."/>
            <person name="Barbash D.A."/>
            <person name="Barker D."/>
            <person name="Barsanti P."/>
            <person name="Batterham P."/>
            <person name="Batzoglou S."/>
            <person name="Begun D."/>
            <person name="Bhutkar A."/>
            <person name="Blanco E."/>
            <person name="Bosak S.A."/>
            <person name="Bradley R.K."/>
            <person name="Brand A.D."/>
            <person name="Brent M.R."/>
            <person name="Brooks A.N."/>
            <person name="Brown R.H."/>
            <person name="Butlin R.K."/>
            <person name="Caggese C."/>
            <person name="Calvi B.R."/>
            <person name="Bernardo de Carvalho A."/>
            <person name="Caspi A."/>
            <person name="Castrezana S."/>
            <person name="Celniker S.E."/>
            <person name="Chang J.L."/>
            <person name="Chapple C."/>
            <person name="Chatterji S."/>
            <person name="Chinwalla A."/>
            <person name="Civetta A."/>
            <person name="Clifton S.W."/>
            <person name="Comeron J.M."/>
            <person name="Costello J.C."/>
            <person name="Coyne J.A."/>
            <person name="Daub J."/>
            <person name="David R.G."/>
            <person name="Delcher A.L."/>
            <person name="Delehaunty K."/>
            <person name="Do C.B."/>
            <person name="Ebling H."/>
            <person name="Edwards K."/>
            <person name="Eickbush T."/>
            <person name="Evans J.D."/>
            <person name="Filipski A."/>
            <person name="Findeiss S."/>
            <person name="Freyhult E."/>
            <person name="Fulton L."/>
            <person name="Fulton R."/>
            <person name="Garcia A.C."/>
            <person name="Gardiner A."/>
            <person name="Garfield D.A."/>
            <person name="Garvin B.E."/>
            <person name="Gibson G."/>
            <person name="Gilbert D."/>
            <person name="Gnerre S."/>
            <person name="Godfrey J."/>
            <person name="Good R."/>
            <person name="Gotea V."/>
            <person name="Gravely B."/>
            <person name="Greenberg A.J."/>
            <person name="Griffiths-Jones S."/>
            <person name="Gross S."/>
            <person name="Guigo R."/>
            <person name="Gustafson E.A."/>
            <person name="Haerty W."/>
            <person name="Hahn M.W."/>
            <person name="Halligan D.L."/>
            <person name="Halpern A.L."/>
            <person name="Halter G.M."/>
            <person name="Han M.V."/>
            <person name="Heger A."/>
            <person name="Hillier L."/>
            <person name="Hinrichs A.S."/>
            <person name="Holmes I."/>
            <person name="Hoskins R.A."/>
            <person name="Hubisz M.J."/>
            <person name="Hultmark D."/>
            <person name="Huntley M.A."/>
            <person name="Jaffe D.B."/>
            <person name="Jagadeeshan S."/>
            <person name="Jeck W.R."/>
            <person name="Johnson J."/>
            <person name="Jones C.D."/>
            <person name="Jordan W.C."/>
            <person name="Karpen G.H."/>
            <person name="Kataoka E."/>
            <person name="Keightley P.D."/>
            <person name="Kheradpour P."/>
            <person name="Kirkness E.F."/>
            <person name="Koerich L.B."/>
            <person name="Kristiansen K."/>
            <person name="Kudrna D."/>
            <person name="Kulathinal R.J."/>
            <person name="Kumar S."/>
            <person name="Kwok R."/>
            <person name="Lander E."/>
            <person name="Langley C.H."/>
            <person name="Lapoint R."/>
            <person name="Lazzaro B.P."/>
            <person name="Lee S.J."/>
            <person name="Levesque L."/>
            <person name="Li R."/>
            <person name="Lin C.F."/>
            <person name="Lin M.F."/>
            <person name="Lindblad-Toh K."/>
            <person name="Llopart A."/>
            <person name="Long M."/>
            <person name="Low L."/>
            <person name="Lozovsky E."/>
            <person name="Lu J."/>
            <person name="Luo M."/>
            <person name="Machado C.A."/>
            <person name="Makalowski W."/>
            <person name="Marzo M."/>
            <person name="Matsuda M."/>
            <person name="Matzkin L."/>
            <person name="McAllister B."/>
            <person name="McBride C.S."/>
            <person name="McKernan B."/>
            <person name="McKernan K."/>
            <person name="Mendez-Lago M."/>
            <person name="Minx P."/>
            <person name="Mollenhauer M.U."/>
            <person name="Montooth K."/>
            <person name="Mount S.M."/>
            <person name="Mu X."/>
            <person name="Myers E."/>
            <person name="Negre B."/>
            <person name="Newfeld S."/>
            <person name="Nielsen R."/>
            <person name="Noor M.A."/>
            <person name="O'Grady P."/>
            <person name="Pachter L."/>
            <person name="Papaceit M."/>
            <person name="Parisi M.J."/>
            <person name="Parisi M."/>
            <person name="Parts L."/>
            <person name="Pedersen J.S."/>
            <person name="Pesole G."/>
            <person name="Phillippy A.M."/>
            <person name="Ponting C.P."/>
            <person name="Pop M."/>
            <person name="Porcelli D."/>
            <person name="Powell J.R."/>
            <person name="Prohaska S."/>
            <person name="Pruitt K."/>
            <person name="Puig M."/>
            <person name="Quesneville H."/>
            <person name="Ram K.R."/>
            <person name="Rand D."/>
            <person name="Rasmussen M.D."/>
            <person name="Reed L.K."/>
            <person name="Reenan R."/>
            <person name="Reily A."/>
            <person name="Remington K.A."/>
            <person name="Rieger T.T."/>
            <person name="Ritchie M.G."/>
            <person name="Robin C."/>
            <person name="Rogers Y.H."/>
            <person name="Rohde C."/>
            <person name="Rozas J."/>
            <person name="Rubenfield M.J."/>
            <person name="Ruiz A."/>
            <person name="Russo S."/>
            <person name="Salzberg S.L."/>
            <person name="Sanchez-Gracia A."/>
            <person name="Saranga D.J."/>
            <person name="Sato H."/>
            <person name="Schaeffer S.W."/>
            <person name="Schatz M.C."/>
            <person name="Schlenke T."/>
            <person name="Schwartz R."/>
            <person name="Segarra C."/>
            <person name="Singh R.S."/>
            <person name="Sirot L."/>
            <person name="Sirota M."/>
            <person name="Sisneros N.B."/>
            <person name="Smith C.D."/>
            <person name="Smith T.F."/>
            <person name="Spieth J."/>
            <person name="Stage D.E."/>
            <person name="Stark A."/>
            <person name="Stephan W."/>
            <person name="Strausberg R.L."/>
            <person name="Strempel S."/>
            <person name="Sturgill D."/>
            <person name="Sutton G."/>
            <person name="Sutton G.G."/>
            <person name="Tao W."/>
            <person name="Teichmann S."/>
            <person name="Tobari Y.N."/>
            <person name="Tomimura Y."/>
            <person name="Tsolas J.M."/>
            <person name="Valente V.L."/>
            <person name="Venter E."/>
            <person name="Venter J.C."/>
            <person name="Vicario S."/>
            <person name="Vieira F.G."/>
            <person name="Vilella A.J."/>
            <person name="Villasante A."/>
            <person name="Walenz B."/>
            <person name="Wang J."/>
            <person name="Wasserman M."/>
            <person name="Watts T."/>
            <person name="Wilson D."/>
            <person name="Wilson R.K."/>
            <person name="Wing R.A."/>
            <person name="Wolfner M.F."/>
            <person name="Wong A."/>
            <person name="Wong G.K."/>
            <person name="Wu C.I."/>
            <person name="Wu G."/>
            <person name="Yamamoto D."/>
            <person name="Yang H.P."/>
            <person name="Yang S.P."/>
            <person name="Yorke J.A."/>
            <person name="Yoshida K."/>
            <person name="Zdobnov E."/>
            <person name="Zhang P."/>
            <person name="Zhang Y."/>
            <person name="Zimin A.V."/>
            <person name="Baldwin J."/>
            <person name="Abdouelleil A."/>
            <person name="Abdulkadir J."/>
            <person name="Abebe A."/>
            <person name="Abera B."/>
            <person name="Abreu J."/>
            <person name="Acer S.C."/>
            <person name="Aftuck L."/>
            <person name="Alexander A."/>
            <person name="An P."/>
            <person name="Anderson E."/>
            <person name="Anderson S."/>
            <person name="Arachi H."/>
            <person name="Azer M."/>
            <person name="Bachantsang P."/>
            <person name="Barry A."/>
            <person name="Bayul T."/>
            <person name="Berlin A."/>
            <person name="Bessette D."/>
            <person name="Bloom T."/>
            <person name="Blye J."/>
            <person name="Boguslavskiy L."/>
            <person name="Bonnet C."/>
            <person name="Boukhgalter B."/>
            <person name="Bourzgui I."/>
            <person name="Brown A."/>
            <person name="Cahill P."/>
            <person name="Channer S."/>
            <person name="Cheshatsang Y."/>
            <person name="Chuda L."/>
            <person name="Citroen M."/>
            <person name="Collymore A."/>
            <person name="Cooke P."/>
            <person name="Costello M."/>
            <person name="D'Aco K."/>
            <person name="Daza R."/>
            <person name="De Haan G."/>
            <person name="DeGray S."/>
            <person name="DeMaso C."/>
            <person name="Dhargay N."/>
            <person name="Dooley K."/>
            <person name="Dooley E."/>
            <person name="Doricent M."/>
            <person name="Dorje P."/>
            <person name="Dorjee K."/>
            <person name="Dupes A."/>
            <person name="Elong R."/>
            <person name="Falk J."/>
            <person name="Farina A."/>
            <person name="Faro S."/>
            <person name="Ferguson D."/>
            <person name="Fisher S."/>
            <person name="Foley C.D."/>
            <person name="Franke A."/>
            <person name="Friedrich D."/>
            <person name="Gadbois L."/>
            <person name="Gearin G."/>
            <person name="Gearin C.R."/>
            <person name="Giannoukos G."/>
            <person name="Goode T."/>
            <person name="Graham J."/>
            <person name="Grandbois E."/>
            <person name="Grewal S."/>
            <person name="Gyaltsen K."/>
            <person name="Hafez N."/>
            <person name="Hagos B."/>
            <person name="Hall J."/>
            <person name="Henson C."/>
            <person name="Hollinger A."/>
            <person name="Honan T."/>
            <person name="Huard M.D."/>
            <person name="Hughes L."/>
            <person name="Hurhula B."/>
            <person name="Husby M.E."/>
            <person name="Kamat A."/>
            <person name="Kanga B."/>
            <person name="Kashin S."/>
            <person name="Khazanovich D."/>
            <person name="Kisner P."/>
            <person name="Lance K."/>
            <person name="Lara M."/>
            <person name="Lee W."/>
            <person name="Lennon N."/>
            <person name="Letendre F."/>
            <person name="LeVine R."/>
            <person name="Lipovsky A."/>
            <person name="Liu X."/>
            <person name="Liu J."/>
            <person name="Liu S."/>
            <person name="Lokyitsang T."/>
            <person name="Lokyitsang Y."/>
            <person name="Lubonja R."/>
            <person name="Lui A."/>
            <person name="MacDonald P."/>
            <person name="Magnisalis V."/>
            <person name="Maru K."/>
            <person name="Matthews C."/>
            <person name="McCusker W."/>
            <person name="McDonough S."/>
            <person name="Mehta T."/>
            <person name="Meldrim J."/>
            <person name="Meneus L."/>
            <person name="Mihai O."/>
            <person name="Mihalev A."/>
            <person name="Mihova T."/>
            <person name="Mittelman R."/>
            <person name="Mlenga V."/>
            <person name="Montmayeur A."/>
            <person name="Mulrain L."/>
            <person name="Navidi A."/>
            <person name="Naylor J."/>
            <person name="Negash T."/>
            <person name="Nguyen T."/>
            <person name="Nguyen N."/>
            <person name="Nicol R."/>
            <person name="Norbu C."/>
            <person name="Norbu N."/>
            <person name="Novod N."/>
            <person name="O'Neill B."/>
            <person name="Osman S."/>
            <person name="Markiewicz E."/>
            <person name="Oyono O.L."/>
            <person name="Patti C."/>
            <person name="Phunkhang P."/>
            <person name="Pierre F."/>
            <person name="Priest M."/>
            <person name="Raghuraman S."/>
            <person name="Rege F."/>
            <person name="Reyes R."/>
            <person name="Rise C."/>
            <person name="Rogov P."/>
            <person name="Ross K."/>
            <person name="Ryan E."/>
            <person name="Settipalli S."/>
            <person name="Shea T."/>
            <person name="Sherpa N."/>
            <person name="Shi L."/>
            <person name="Shih D."/>
            <person name="Sparrow T."/>
            <person name="Spaulding J."/>
            <person name="Stalker J."/>
            <person name="Stange-Thomann N."/>
            <person name="Stavropoulos S."/>
            <person name="Stone C."/>
            <person name="Strader C."/>
            <person name="Tesfaye S."/>
            <person name="Thomson T."/>
            <person name="Thoulutsang Y."/>
            <person name="Thoulutsang D."/>
            <person name="Topham K."/>
            <person name="Topping I."/>
            <person name="Tsamla T."/>
            <person name="Vassiliev H."/>
            <person name="Vo A."/>
            <person name="Wangchuk T."/>
            <person name="Wangdi T."/>
            <person name="Weiand M."/>
            <person name="Wilkinson J."/>
            <person name="Wilson A."/>
            <person name="Yadav S."/>
            <person name="Young G."/>
            <person name="Yu Q."/>
            <person name="Zembek L."/>
            <person name="Zhong D."/>
            <person name="Zimmer A."/>
            <person name="Zwirko Z."/>
            <person name="Jaffe D.B."/>
            <person name="Alvarez P."/>
            <person name="Brockman W."/>
            <person name="Butler J."/>
            <person name="Chin C."/>
            <person name="Gnerre S."/>
            <person name="Grabherr M."/>
            <person name="Kleber M."/>
            <person name="Mauceli E."/>
            <person name="MacCallum I."/>
        </authorList>
    </citation>
    <scope>NUCLEOTIDE SEQUENCE [LARGE SCALE GENOMIC DNA]</scope>
    <source>
        <strain evidence="3">Tucson 15287-2541.00</strain>
    </source>
</reference>
<feature type="coiled-coil region" evidence="1">
    <location>
        <begin position="102"/>
        <end position="132"/>
    </location>
</feature>
<dbReference type="HOGENOM" id="CLU_1519447_0_0_1"/>
<proteinExistence type="predicted"/>
<dbReference type="eggNOG" id="ENOG502T92N">
    <property type="taxonomic scope" value="Eukaryota"/>
</dbReference>
<dbReference type="Proteomes" id="UP000001070">
    <property type="component" value="Unassembled WGS sequence"/>
</dbReference>
<dbReference type="OMA" id="YRENMAM"/>
<dbReference type="AlphaFoldDB" id="B4JDR3"/>
<protein>
    <submittedName>
        <fullName evidence="2">GH10506</fullName>
    </submittedName>
</protein>
<dbReference type="PhylomeDB" id="B4JDR3"/>
<dbReference type="KEGG" id="dgr:6561423"/>
<gene>
    <name evidence="2" type="primary">Dgri\GH10506</name>
    <name evidence="2" type="ORF">Dgri_GH10506</name>
</gene>
<keyword evidence="1" id="KW-0175">Coiled coil</keyword>
<dbReference type="OrthoDB" id="1884855at2759"/>
<dbReference type="EMBL" id="CH916368">
    <property type="protein sequence ID" value="EDW03433.1"/>
    <property type="molecule type" value="Genomic_DNA"/>
</dbReference>
<evidence type="ECO:0000313" key="3">
    <source>
        <dbReference type="Proteomes" id="UP000001070"/>
    </source>
</evidence>
<name>B4JDR3_DROGR</name>
<dbReference type="STRING" id="7222.B4JDR3"/>
<organism evidence="3">
    <name type="scientific">Drosophila grimshawi</name>
    <name type="common">Hawaiian fruit fly</name>
    <name type="synonym">Idiomyia grimshawi</name>
    <dbReference type="NCBI Taxonomy" id="7222"/>
    <lineage>
        <taxon>Eukaryota</taxon>
        <taxon>Metazoa</taxon>
        <taxon>Ecdysozoa</taxon>
        <taxon>Arthropoda</taxon>
        <taxon>Hexapoda</taxon>
        <taxon>Insecta</taxon>
        <taxon>Pterygota</taxon>
        <taxon>Neoptera</taxon>
        <taxon>Endopterygota</taxon>
        <taxon>Diptera</taxon>
        <taxon>Brachycera</taxon>
        <taxon>Muscomorpha</taxon>
        <taxon>Ephydroidea</taxon>
        <taxon>Drosophilidae</taxon>
        <taxon>Drosophila</taxon>
        <taxon>Hawaiian Drosophila</taxon>
    </lineage>
</organism>
<accession>B4JDR3</accession>
<evidence type="ECO:0000313" key="2">
    <source>
        <dbReference type="EMBL" id="EDW03433.1"/>
    </source>
</evidence>
<dbReference type="InParanoid" id="B4JDR3"/>
<keyword evidence="3" id="KW-1185">Reference proteome</keyword>
<dbReference type="FunCoup" id="B4JDR3">
    <property type="interactions" value="8"/>
</dbReference>
<sequence length="179" mass="20649">MDFEQSAYNLEFFNFTPEQISLERENLVQALVGKAVESTIKKIETPATSVLLNEQKDKVISLMQKSVQAKLDHMHELDKTNFQVPSHVLNIKDFELEQNFTSAEEEAKAAEMEELKLRYRQNLAMLAELEAEQARFTAIEPLIEQEQEMHQKIYDACAKSEIKKLYKLAANMANDQQPL</sequence>